<dbReference type="RefSeq" id="WP_170140468.1">
    <property type="nucleotide sequence ID" value="NZ_QRDJ01000006.1"/>
</dbReference>
<name>A0A3D9DYE7_9GAMM</name>
<evidence type="ECO:0000313" key="4">
    <source>
        <dbReference type="Proteomes" id="UP000256334"/>
    </source>
</evidence>
<feature type="chain" id="PRO_5017588424" evidence="1">
    <location>
        <begin position="27"/>
        <end position="339"/>
    </location>
</feature>
<dbReference type="InterPro" id="IPR050789">
    <property type="entry name" value="Diverse_Enzym_Activities"/>
</dbReference>
<dbReference type="SUPFAM" id="SSF56601">
    <property type="entry name" value="beta-lactamase/transpeptidase-like"/>
    <property type="match status" value="1"/>
</dbReference>
<dbReference type="Proteomes" id="UP000256334">
    <property type="component" value="Unassembled WGS sequence"/>
</dbReference>
<reference evidence="3 4" key="1">
    <citation type="submission" date="2018-07" db="EMBL/GenBank/DDBJ databases">
        <title>Genomic Encyclopedia of Type Strains, Phase IV (KMG-IV): sequencing the most valuable type-strain genomes for metagenomic binning, comparative biology and taxonomic classification.</title>
        <authorList>
            <person name="Goeker M."/>
        </authorList>
    </citation>
    <scope>NUCLEOTIDE SEQUENCE [LARGE SCALE GENOMIC DNA]</scope>
    <source>
        <strain evidence="3 4">DSM 14324</strain>
    </source>
</reference>
<gene>
    <name evidence="3" type="ORF">C8D72_0475</name>
</gene>
<evidence type="ECO:0000313" key="3">
    <source>
        <dbReference type="EMBL" id="REC95810.1"/>
    </source>
</evidence>
<evidence type="ECO:0000259" key="2">
    <source>
        <dbReference type="Pfam" id="PF00144"/>
    </source>
</evidence>
<dbReference type="InterPro" id="IPR012338">
    <property type="entry name" value="Beta-lactam/transpept-like"/>
</dbReference>
<dbReference type="Gene3D" id="3.40.710.10">
    <property type="entry name" value="DD-peptidase/beta-lactamase superfamily"/>
    <property type="match status" value="1"/>
</dbReference>
<protein>
    <submittedName>
        <fullName evidence="3">CubicO group peptidase (Beta-lactamase class C family)</fullName>
    </submittedName>
</protein>
<dbReference type="EMBL" id="QRDJ01000006">
    <property type="protein sequence ID" value="REC95810.1"/>
    <property type="molecule type" value="Genomic_DNA"/>
</dbReference>
<dbReference type="InterPro" id="IPR001466">
    <property type="entry name" value="Beta-lactam-related"/>
</dbReference>
<keyword evidence="1" id="KW-0732">Signal</keyword>
<evidence type="ECO:0000256" key="1">
    <source>
        <dbReference type="SAM" id="SignalP"/>
    </source>
</evidence>
<dbReference type="Pfam" id="PF00144">
    <property type="entry name" value="Beta-lactamase"/>
    <property type="match status" value="1"/>
</dbReference>
<proteinExistence type="predicted"/>
<dbReference type="AlphaFoldDB" id="A0A3D9DYE7"/>
<comment type="caution">
    <text evidence="3">The sequence shown here is derived from an EMBL/GenBank/DDBJ whole genome shotgun (WGS) entry which is preliminary data.</text>
</comment>
<keyword evidence="4" id="KW-1185">Reference proteome</keyword>
<dbReference type="PANTHER" id="PTHR43283:SF7">
    <property type="entry name" value="BETA-LACTAMASE-RELATED DOMAIN-CONTAINING PROTEIN"/>
    <property type="match status" value="1"/>
</dbReference>
<organism evidence="3 4">
    <name type="scientific">Kushneria indalinina DSM 14324</name>
    <dbReference type="NCBI Taxonomy" id="1122140"/>
    <lineage>
        <taxon>Bacteria</taxon>
        <taxon>Pseudomonadati</taxon>
        <taxon>Pseudomonadota</taxon>
        <taxon>Gammaproteobacteria</taxon>
        <taxon>Oceanospirillales</taxon>
        <taxon>Halomonadaceae</taxon>
        <taxon>Kushneria</taxon>
    </lineage>
</organism>
<feature type="signal peptide" evidence="1">
    <location>
        <begin position="1"/>
        <end position="26"/>
    </location>
</feature>
<accession>A0A3D9DYE7</accession>
<sequence length="339" mass="37154">MRQPGHVCYALLVAGAFWLVSMPSSAAPVSLDSSTLSHLENRAGALPRTHTLMVAIHGETVIDRDYRGHRTNQTANIKSLSKTLMSAPVGEAIERGVIQGVDQPIVELLAANQIPAEADPRIREITVGHLLSMQAGLERTSGQHYGAWVASNNWVRNALSRPFVAEPGGRMLYSTGNTHLLSAALTHATGRSTLALMRDWLGAPLDIAIPPWTRDPQGIYFGGNEMGMTPQALLAFGEMYRLKGRYNGRQVLSSDWTTTSWQPRTHSFYNGDDYGYGWFRGEIENEPVYYGWGYGGQVLFVVPERAMTIVLTSDPNPPSSGSYLGQIKTLVGELIRATQ</sequence>
<feature type="domain" description="Beta-lactamase-related" evidence="2">
    <location>
        <begin position="52"/>
        <end position="318"/>
    </location>
</feature>
<dbReference type="PANTHER" id="PTHR43283">
    <property type="entry name" value="BETA-LACTAMASE-RELATED"/>
    <property type="match status" value="1"/>
</dbReference>